<dbReference type="AlphaFoldDB" id="A0AAW1TLH2"/>
<proteinExistence type="predicted"/>
<comment type="caution">
    <text evidence="1">The sequence shown here is derived from an EMBL/GenBank/DDBJ whole genome shotgun (WGS) entry which is preliminary data.</text>
</comment>
<name>A0AAW1TLH2_9CUCU</name>
<keyword evidence="2" id="KW-1185">Reference proteome</keyword>
<accession>A0AAW1TLH2</accession>
<gene>
    <name evidence="1" type="ORF">WA026_012927</name>
</gene>
<protein>
    <submittedName>
        <fullName evidence="1">Uncharacterized protein</fullName>
    </submittedName>
</protein>
<dbReference type="EMBL" id="JARQZJ010000006">
    <property type="protein sequence ID" value="KAK9871549.1"/>
    <property type="molecule type" value="Genomic_DNA"/>
</dbReference>
<organism evidence="1 2">
    <name type="scientific">Henosepilachna vigintioctopunctata</name>
    <dbReference type="NCBI Taxonomy" id="420089"/>
    <lineage>
        <taxon>Eukaryota</taxon>
        <taxon>Metazoa</taxon>
        <taxon>Ecdysozoa</taxon>
        <taxon>Arthropoda</taxon>
        <taxon>Hexapoda</taxon>
        <taxon>Insecta</taxon>
        <taxon>Pterygota</taxon>
        <taxon>Neoptera</taxon>
        <taxon>Endopterygota</taxon>
        <taxon>Coleoptera</taxon>
        <taxon>Polyphaga</taxon>
        <taxon>Cucujiformia</taxon>
        <taxon>Coccinelloidea</taxon>
        <taxon>Coccinellidae</taxon>
        <taxon>Epilachninae</taxon>
        <taxon>Epilachnini</taxon>
        <taxon>Henosepilachna</taxon>
    </lineage>
</organism>
<reference evidence="1 2" key="1">
    <citation type="submission" date="2023-03" db="EMBL/GenBank/DDBJ databases">
        <title>Genome insight into feeding habits of ladybird beetles.</title>
        <authorList>
            <person name="Li H.-S."/>
            <person name="Huang Y.-H."/>
            <person name="Pang H."/>
        </authorList>
    </citation>
    <scope>NUCLEOTIDE SEQUENCE [LARGE SCALE GENOMIC DNA]</scope>
    <source>
        <strain evidence="1">SYSU_2023b</strain>
        <tissue evidence="1">Whole body</tissue>
    </source>
</reference>
<sequence length="65" mass="7086">MTTSTYCTAIIVTISGTPQLVAHSRKYAVTAPCPDIASKNALTRLRLSAVLIARRLVWQTQGTIR</sequence>
<feature type="non-terminal residue" evidence="1">
    <location>
        <position position="65"/>
    </location>
</feature>
<dbReference type="Proteomes" id="UP001431783">
    <property type="component" value="Unassembled WGS sequence"/>
</dbReference>
<evidence type="ECO:0000313" key="2">
    <source>
        <dbReference type="Proteomes" id="UP001431783"/>
    </source>
</evidence>
<evidence type="ECO:0000313" key="1">
    <source>
        <dbReference type="EMBL" id="KAK9871549.1"/>
    </source>
</evidence>